<gene>
    <name evidence="3" type="ORF">A6K76_10450</name>
</gene>
<proteinExistence type="predicted"/>
<dbReference type="Pfam" id="PF13280">
    <property type="entry name" value="WYL"/>
    <property type="match status" value="1"/>
</dbReference>
<feature type="domain" description="WCX" evidence="2">
    <location>
        <begin position="273"/>
        <end position="347"/>
    </location>
</feature>
<organism evidence="3 4">
    <name type="scientific">Caryophanon latum</name>
    <dbReference type="NCBI Taxonomy" id="33977"/>
    <lineage>
        <taxon>Bacteria</taxon>
        <taxon>Bacillati</taxon>
        <taxon>Bacillota</taxon>
        <taxon>Bacilli</taxon>
        <taxon>Bacillales</taxon>
        <taxon>Caryophanaceae</taxon>
        <taxon>Caryophanon</taxon>
    </lineage>
</organism>
<dbReference type="Pfam" id="PF25583">
    <property type="entry name" value="WCX"/>
    <property type="match status" value="1"/>
</dbReference>
<evidence type="ECO:0000313" key="3">
    <source>
        <dbReference type="EMBL" id="OCS90982.1"/>
    </source>
</evidence>
<dbReference type="OrthoDB" id="9772503at2"/>
<dbReference type="InterPro" id="IPR057727">
    <property type="entry name" value="WCX_dom"/>
</dbReference>
<dbReference type="Proteomes" id="UP000093482">
    <property type="component" value="Unassembled WGS sequence"/>
</dbReference>
<dbReference type="PANTHER" id="PTHR34580:SF3">
    <property type="entry name" value="PROTEIN PAFB"/>
    <property type="match status" value="1"/>
</dbReference>
<protein>
    <submittedName>
        <fullName evidence="3">Uncharacterized protein</fullName>
    </submittedName>
</protein>
<accession>A0A1C0YUZ4</accession>
<evidence type="ECO:0000313" key="4">
    <source>
        <dbReference type="Proteomes" id="UP000093482"/>
    </source>
</evidence>
<dbReference type="InterPro" id="IPR026881">
    <property type="entry name" value="WYL_dom"/>
</dbReference>
<keyword evidence="4" id="KW-1185">Reference proteome</keyword>
<dbReference type="RefSeq" id="WP_066463942.1">
    <property type="nucleotide sequence ID" value="NZ_MATO01000032.1"/>
</dbReference>
<dbReference type="AlphaFoldDB" id="A0A1C0YUZ4"/>
<dbReference type="PROSITE" id="PS52050">
    <property type="entry name" value="WYL"/>
    <property type="match status" value="1"/>
</dbReference>
<dbReference type="PANTHER" id="PTHR34580">
    <property type="match status" value="1"/>
</dbReference>
<comment type="caution">
    <text evidence="3">The sequence shown here is derived from an EMBL/GenBank/DDBJ whole genome shotgun (WGS) entry which is preliminary data.</text>
</comment>
<name>A0A1C0YUZ4_9BACL</name>
<sequence>MTLHERVLLLDVLDILKKHSNEQHTFTQKQVIDKLQEDEHYEFVQRKTVKHALQKLRDYGFVDAKAYSRNVKNQQTGEIEEITVYRDYYYKPPFSEQELHLLIDGILFSKHATYSMKQALIEKLENLTSEHFKSRKSYMIADDGIGLTDAQLFQNIRKLNEAMSASKKVAFSYNRYVVNARYELLFEQEKTRDGQVRQYVINPYQMVATNGRYYVICNNDRFDNLSYYRIDRMSHIVVQEEAVKPIKTLPGYEKGLHMPEHMQQHLYLFSGELITASIRFQKKRLTEFVDWFGTTQPYFSNQTTDDITATIRVNYNALRKWALQYGLYFRVIEPAQLVEDIKADIEQVWGNYFQ</sequence>
<feature type="domain" description="WYL" evidence="1">
    <location>
        <begin position="186"/>
        <end position="237"/>
    </location>
</feature>
<evidence type="ECO:0000259" key="2">
    <source>
        <dbReference type="Pfam" id="PF25583"/>
    </source>
</evidence>
<evidence type="ECO:0000259" key="1">
    <source>
        <dbReference type="Pfam" id="PF13280"/>
    </source>
</evidence>
<dbReference type="EMBL" id="MATO01000032">
    <property type="protein sequence ID" value="OCS90982.1"/>
    <property type="molecule type" value="Genomic_DNA"/>
</dbReference>
<dbReference type="InterPro" id="IPR051534">
    <property type="entry name" value="CBASS_pafABC_assoc_protein"/>
</dbReference>
<reference evidence="3 4" key="1">
    <citation type="submission" date="2016-07" db="EMBL/GenBank/DDBJ databases">
        <title>Caryophanon latum genome sequencing.</title>
        <authorList>
            <person name="Verma A."/>
            <person name="Pal Y."/>
            <person name="Krishnamurthi S."/>
        </authorList>
    </citation>
    <scope>NUCLEOTIDE SEQUENCE [LARGE SCALE GENOMIC DNA]</scope>
    <source>
        <strain evidence="3 4">DSM 14151</strain>
    </source>
</reference>